<dbReference type="EMBL" id="CP017478">
    <property type="protein sequence ID" value="AOW20812.1"/>
    <property type="molecule type" value="Genomic_DNA"/>
</dbReference>
<evidence type="ECO:0000313" key="3">
    <source>
        <dbReference type="Proteomes" id="UP000176050"/>
    </source>
</evidence>
<evidence type="ECO:0008006" key="4">
    <source>
        <dbReference type="Google" id="ProtNLM"/>
    </source>
</evidence>
<dbReference type="AlphaFoldDB" id="A0A1D8P8D8"/>
<dbReference type="RefSeq" id="WP_070236976.1">
    <property type="nucleotide sequence ID" value="NZ_CP017478.1"/>
</dbReference>
<dbReference type="OrthoDB" id="9813840at2"/>
<name>A0A1D8P8D8_9FLAO</name>
<reference evidence="2 3" key="1">
    <citation type="submission" date="2016-10" db="EMBL/GenBank/DDBJ databases">
        <title>Lutibacter sp. LPB0138, isolated from marine gastropod.</title>
        <authorList>
            <person name="Kim E."/>
            <person name="Yi H."/>
        </authorList>
    </citation>
    <scope>NUCLEOTIDE SEQUENCE [LARGE SCALE GENOMIC DNA]</scope>
    <source>
        <strain evidence="2 3">LPB0138</strain>
    </source>
</reference>
<proteinExistence type="predicted"/>
<protein>
    <recommendedName>
        <fullName evidence="4">Dockerin domain-containing protein</fullName>
    </recommendedName>
</protein>
<dbReference type="Proteomes" id="UP000176050">
    <property type="component" value="Chromosome"/>
</dbReference>
<accession>A0A1D8P8D8</accession>
<organism evidence="2 3">
    <name type="scientific">Urechidicola croceus</name>
    <dbReference type="NCBI Taxonomy" id="1850246"/>
    <lineage>
        <taxon>Bacteria</taxon>
        <taxon>Pseudomonadati</taxon>
        <taxon>Bacteroidota</taxon>
        <taxon>Flavobacteriia</taxon>
        <taxon>Flavobacteriales</taxon>
        <taxon>Flavobacteriaceae</taxon>
        <taxon>Urechidicola</taxon>
    </lineage>
</organism>
<keyword evidence="1" id="KW-0732">Signal</keyword>
<evidence type="ECO:0000313" key="2">
    <source>
        <dbReference type="EMBL" id="AOW20812.1"/>
    </source>
</evidence>
<evidence type="ECO:0000256" key="1">
    <source>
        <dbReference type="SAM" id="SignalP"/>
    </source>
</evidence>
<gene>
    <name evidence="2" type="ORF">LPB138_09040</name>
</gene>
<feature type="signal peptide" evidence="1">
    <location>
        <begin position="1"/>
        <end position="20"/>
    </location>
</feature>
<sequence>MKKKLFMAVMVFFTIGFSEAQIEINKSELISSEIQSNNNLLKENEFSLTPRVHIAIKLLLQGAIVNPNHGEENLMRDNIRVNGLLPINSPYDDYTTCDASIFDITGPNAIVDWVFVEIRNKDDISVLISSQSALLQRDGDLVSTDGTSCLQFSIEENEYYIRICHRNHLNIITNETIFLENEITFLDLRNNPNLILDGTSILVNLGNNNFAMPSGDLDGNGQIQNSDLSAIIPSLGQSSYSNADLDMNSQIQNIDLSNLLIPNIGVGE</sequence>
<dbReference type="STRING" id="1850246.LPB138_09040"/>
<feature type="chain" id="PRO_5009110863" description="Dockerin domain-containing protein" evidence="1">
    <location>
        <begin position="21"/>
        <end position="268"/>
    </location>
</feature>
<dbReference type="PROSITE" id="PS00018">
    <property type="entry name" value="EF_HAND_1"/>
    <property type="match status" value="1"/>
</dbReference>
<dbReference type="KEGG" id="lul:LPB138_09040"/>
<keyword evidence="3" id="KW-1185">Reference proteome</keyword>
<dbReference type="InterPro" id="IPR018247">
    <property type="entry name" value="EF_Hand_1_Ca_BS"/>
</dbReference>